<evidence type="ECO:0000313" key="4">
    <source>
        <dbReference type="EMBL" id="ACY47610.1"/>
    </source>
</evidence>
<dbReference type="AlphaFoldDB" id="D0MG54"/>
<dbReference type="Gene3D" id="3.40.50.150">
    <property type="entry name" value="Vaccinia Virus protein VP39"/>
    <property type="match status" value="1"/>
</dbReference>
<keyword evidence="5" id="KW-1185">Reference proteome</keyword>
<dbReference type="STRING" id="518766.Rmar_0712"/>
<dbReference type="EMBL" id="CP001807">
    <property type="protein sequence ID" value="ACY47610.1"/>
    <property type="molecule type" value="Genomic_DNA"/>
</dbReference>
<keyword evidence="1 4" id="KW-0489">Methyltransferase</keyword>
<name>D0MG54_RHOM4</name>
<dbReference type="Gene3D" id="2.20.25.110">
    <property type="entry name" value="S-adenosyl-L-methionine-dependent methyltransferases"/>
    <property type="match status" value="1"/>
</dbReference>
<dbReference type="PANTHER" id="PTHR43861">
    <property type="entry name" value="TRANS-ACONITATE 2-METHYLTRANSFERASE-RELATED"/>
    <property type="match status" value="1"/>
</dbReference>
<dbReference type="KEGG" id="rmr:Rmar_0712"/>
<dbReference type="HOGENOM" id="CLU_069129_1_0_10"/>
<dbReference type="InterPro" id="IPR029063">
    <property type="entry name" value="SAM-dependent_MTases_sf"/>
</dbReference>
<dbReference type="RefSeq" id="WP_012843222.1">
    <property type="nucleotide sequence ID" value="NC_013501.1"/>
</dbReference>
<gene>
    <name evidence="4" type="ordered locus">Rmar_0712</name>
</gene>
<accession>D0MG54</accession>
<dbReference type="PANTHER" id="PTHR43861:SF1">
    <property type="entry name" value="TRANS-ACONITATE 2-METHYLTRANSFERASE"/>
    <property type="match status" value="1"/>
</dbReference>
<reference evidence="4 5" key="1">
    <citation type="journal article" date="2009" name="Stand. Genomic Sci.">
        <title>Complete genome sequence of Rhodothermus marinus type strain (R-10).</title>
        <authorList>
            <person name="Nolan M."/>
            <person name="Tindall B.J."/>
            <person name="Pomrenke H."/>
            <person name="Lapidus A."/>
            <person name="Copeland A."/>
            <person name="Glavina Del Rio T."/>
            <person name="Lucas S."/>
            <person name="Chen F."/>
            <person name="Tice H."/>
            <person name="Cheng J.F."/>
            <person name="Saunders E."/>
            <person name="Han C."/>
            <person name="Bruce D."/>
            <person name="Goodwin L."/>
            <person name="Chain P."/>
            <person name="Pitluck S."/>
            <person name="Ovchinikova G."/>
            <person name="Pati A."/>
            <person name="Ivanova N."/>
            <person name="Mavromatis K."/>
            <person name="Chen A."/>
            <person name="Palaniappan K."/>
            <person name="Land M."/>
            <person name="Hauser L."/>
            <person name="Chang Y.J."/>
            <person name="Jeffries C.D."/>
            <person name="Brettin T."/>
            <person name="Goker M."/>
            <person name="Bristow J."/>
            <person name="Eisen J.A."/>
            <person name="Markowitz V."/>
            <person name="Hugenholtz P."/>
            <person name="Kyrpides N.C."/>
            <person name="Klenk H.P."/>
            <person name="Detter J.C."/>
        </authorList>
    </citation>
    <scope>NUCLEOTIDE SEQUENCE [LARGE SCALE GENOMIC DNA]</scope>
    <source>
        <strain evidence="5">ATCC 43812 / DSM 4252 / R-10</strain>
    </source>
</reference>
<dbReference type="eggNOG" id="COG2227">
    <property type="taxonomic scope" value="Bacteria"/>
</dbReference>
<feature type="domain" description="Methyltransferase" evidence="3">
    <location>
        <begin position="44"/>
        <end position="140"/>
    </location>
</feature>
<dbReference type="Proteomes" id="UP000002221">
    <property type="component" value="Chromosome"/>
</dbReference>
<keyword evidence="2 4" id="KW-0808">Transferase</keyword>
<protein>
    <submittedName>
        <fullName evidence="4">Methyltransferase type 11</fullName>
    </submittedName>
</protein>
<dbReference type="GO" id="GO:0008168">
    <property type="term" value="F:methyltransferase activity"/>
    <property type="evidence" value="ECO:0007669"/>
    <property type="project" value="UniProtKB-KW"/>
</dbReference>
<sequence length="246" mass="28749">MAWYQEWFDRDEYELVYQHRDEREAEQVVDLIERLVRPAPGSEILDVGCGRGRHARVLARRGYRVTGIDVAERALQIARERAEAEGLHHVRFLRHDMREPLCRECFDGVVNLFTAFGFFEDDADHLRALQAMATALRPGGWLVQDFLNADYVQRHLVPCDRFQLDGVEVVQERWIENGRVNKRIRLRRNGAEQVFYESVRLLRLEDFQKLYQEAGLDLQATLGDYTGRPFTSESPRLILYARKAAV</sequence>
<dbReference type="OrthoDB" id="9811589at2"/>
<evidence type="ECO:0000259" key="3">
    <source>
        <dbReference type="Pfam" id="PF13649"/>
    </source>
</evidence>
<dbReference type="SUPFAM" id="SSF53335">
    <property type="entry name" value="S-adenosyl-L-methionine-dependent methyltransferases"/>
    <property type="match status" value="1"/>
</dbReference>
<proteinExistence type="predicted"/>
<dbReference type="CDD" id="cd02440">
    <property type="entry name" value="AdoMet_MTases"/>
    <property type="match status" value="1"/>
</dbReference>
<dbReference type="Pfam" id="PF13649">
    <property type="entry name" value="Methyltransf_25"/>
    <property type="match status" value="1"/>
</dbReference>
<evidence type="ECO:0000313" key="5">
    <source>
        <dbReference type="Proteomes" id="UP000002221"/>
    </source>
</evidence>
<evidence type="ECO:0000256" key="1">
    <source>
        <dbReference type="ARBA" id="ARBA00022603"/>
    </source>
</evidence>
<organism evidence="4 5">
    <name type="scientific">Rhodothermus marinus (strain ATCC 43812 / DSM 4252 / R-10)</name>
    <name type="common">Rhodothermus obamensis</name>
    <dbReference type="NCBI Taxonomy" id="518766"/>
    <lineage>
        <taxon>Bacteria</taxon>
        <taxon>Pseudomonadati</taxon>
        <taxon>Rhodothermota</taxon>
        <taxon>Rhodothermia</taxon>
        <taxon>Rhodothermales</taxon>
        <taxon>Rhodothermaceae</taxon>
        <taxon>Rhodothermus</taxon>
    </lineage>
</organism>
<dbReference type="InterPro" id="IPR041698">
    <property type="entry name" value="Methyltransf_25"/>
</dbReference>
<dbReference type="GO" id="GO:0032259">
    <property type="term" value="P:methylation"/>
    <property type="evidence" value="ECO:0007669"/>
    <property type="project" value="UniProtKB-KW"/>
</dbReference>
<evidence type="ECO:0000256" key="2">
    <source>
        <dbReference type="ARBA" id="ARBA00022679"/>
    </source>
</evidence>